<dbReference type="InterPro" id="IPR017941">
    <property type="entry name" value="Rieske_2Fe-2S"/>
</dbReference>
<evidence type="ECO:0000256" key="5">
    <source>
        <dbReference type="ARBA" id="ARBA00023014"/>
    </source>
</evidence>
<keyword evidence="4" id="KW-0408">Iron</keyword>
<dbReference type="PANTHER" id="PTHR21266">
    <property type="entry name" value="IRON-SULFUR DOMAIN CONTAINING PROTEIN"/>
    <property type="match status" value="1"/>
</dbReference>
<dbReference type="RefSeq" id="WP_128799483.1">
    <property type="nucleotide sequence ID" value="NZ_CP034669.1"/>
</dbReference>
<dbReference type="GO" id="GO:0016491">
    <property type="term" value="F:oxidoreductase activity"/>
    <property type="evidence" value="ECO:0007669"/>
    <property type="project" value="UniProtKB-KW"/>
</dbReference>
<accession>A0A410S226</accession>
<keyword evidence="1" id="KW-0001">2Fe-2S</keyword>
<reference evidence="7 8" key="1">
    <citation type="submission" date="2018-12" db="EMBL/GenBank/DDBJ databases">
        <title>Complete Genome Sequence of the Corallopyronin A producing Myxobacterium Corallococcus coralloides B035.</title>
        <authorList>
            <person name="Bouhired S.M."/>
            <person name="Rupp O."/>
            <person name="Blom J."/>
            <person name="Schaeberle T.F."/>
            <person name="Kehraus S."/>
            <person name="Schiefer A."/>
            <person name="Pfarr K."/>
            <person name="Goesmann A."/>
            <person name="Hoerauf A."/>
            <person name="Koenig G.M."/>
        </authorList>
    </citation>
    <scope>NUCLEOTIDE SEQUENCE [LARGE SCALE GENOMIC DNA]</scope>
    <source>
        <strain evidence="7 8">B035</strain>
    </source>
</reference>
<evidence type="ECO:0000259" key="6">
    <source>
        <dbReference type="PROSITE" id="PS51296"/>
    </source>
</evidence>
<organism evidence="7 8">
    <name type="scientific">Corallococcus coralloides</name>
    <name type="common">Myxococcus coralloides</name>
    <dbReference type="NCBI Taxonomy" id="184914"/>
    <lineage>
        <taxon>Bacteria</taxon>
        <taxon>Pseudomonadati</taxon>
        <taxon>Myxococcota</taxon>
        <taxon>Myxococcia</taxon>
        <taxon>Myxococcales</taxon>
        <taxon>Cystobacterineae</taxon>
        <taxon>Myxococcaceae</taxon>
        <taxon>Corallococcus</taxon>
    </lineage>
</organism>
<dbReference type="InterPro" id="IPR050584">
    <property type="entry name" value="Cholesterol_7-desaturase"/>
</dbReference>
<keyword evidence="2" id="KW-0479">Metal-binding</keyword>
<dbReference type="GO" id="GO:0046872">
    <property type="term" value="F:metal ion binding"/>
    <property type="evidence" value="ECO:0007669"/>
    <property type="project" value="UniProtKB-KW"/>
</dbReference>
<gene>
    <name evidence="7" type="primary">jerP</name>
    <name evidence="7" type="ORF">EJ065_6760</name>
</gene>
<dbReference type="PANTHER" id="PTHR21266:SF60">
    <property type="entry name" value="3-KETOSTEROID-9-ALPHA-MONOOXYGENASE, OXYGENASE COMPONENT"/>
    <property type="match status" value="1"/>
</dbReference>
<dbReference type="CDD" id="cd03469">
    <property type="entry name" value="Rieske_RO_Alpha_N"/>
    <property type="match status" value="1"/>
</dbReference>
<dbReference type="InterPro" id="IPR036922">
    <property type="entry name" value="Rieske_2Fe-2S_sf"/>
</dbReference>
<dbReference type="Gene3D" id="3.90.380.10">
    <property type="entry name" value="Naphthalene 1,2-dioxygenase Alpha Subunit, Chain A, domain 1"/>
    <property type="match status" value="1"/>
</dbReference>
<evidence type="ECO:0000313" key="7">
    <source>
        <dbReference type="EMBL" id="QAT88285.1"/>
    </source>
</evidence>
<name>A0A410S226_CORCK</name>
<evidence type="ECO:0000313" key="8">
    <source>
        <dbReference type="Proteomes" id="UP000288758"/>
    </source>
</evidence>
<proteinExistence type="predicted"/>
<evidence type="ECO:0000256" key="2">
    <source>
        <dbReference type="ARBA" id="ARBA00022723"/>
    </source>
</evidence>
<dbReference type="Gene3D" id="2.102.10.10">
    <property type="entry name" value="Rieske [2Fe-2S] iron-sulphur domain"/>
    <property type="match status" value="1"/>
</dbReference>
<evidence type="ECO:0000256" key="1">
    <source>
        <dbReference type="ARBA" id="ARBA00022714"/>
    </source>
</evidence>
<keyword evidence="5" id="KW-0411">Iron-sulfur</keyword>
<feature type="domain" description="Rieske" evidence="6">
    <location>
        <begin position="11"/>
        <end position="111"/>
    </location>
</feature>
<sequence length="352" mass="39637">MEPTPDVVRHFHPVLPSRQLRRQPVRVELAGHAYALFRDASGKAAALSDACPHRFAPLSKGTVTKEGQLQCPYHGWRFDARGHGTNPSQPELRHCEAKSFQVVERHGYLWLAHADTPESAMPELSGGDYVFGGTFSTLFQAPLHVALDNFSEDEHTPFVHTRLGWSGAQAGEVQFEAHNHEDHTEVHYRAPQRPAPIMRLLAVGKGDVFRNDWVTRFDPVRSVYTVSWVQPSGAPRPFITQAHIFFVPETARTTRLHVFSFLRTTVPALRPLLPAAAKAALGLTWWEVRDDARFIPTVADTPYSHKGMRLDKYDKPLVHQRKLMERIYYAHAAHEVHEPGPAVPQVRDATGT</sequence>
<dbReference type="AlphaFoldDB" id="A0A410S226"/>
<keyword evidence="3" id="KW-0560">Oxidoreductase</keyword>
<dbReference type="SUPFAM" id="SSF50022">
    <property type="entry name" value="ISP domain"/>
    <property type="match status" value="1"/>
</dbReference>
<evidence type="ECO:0000256" key="3">
    <source>
        <dbReference type="ARBA" id="ARBA00023002"/>
    </source>
</evidence>
<dbReference type="GO" id="GO:0051537">
    <property type="term" value="F:2 iron, 2 sulfur cluster binding"/>
    <property type="evidence" value="ECO:0007669"/>
    <property type="project" value="UniProtKB-KW"/>
</dbReference>
<dbReference type="EMBL" id="CP034669">
    <property type="protein sequence ID" value="QAT88285.1"/>
    <property type="molecule type" value="Genomic_DNA"/>
</dbReference>
<protein>
    <submittedName>
        <fullName evidence="7">Rieske family iron-sulfur cluster-binding protein</fullName>
    </submittedName>
</protein>
<dbReference type="PROSITE" id="PS51296">
    <property type="entry name" value="RIESKE"/>
    <property type="match status" value="1"/>
</dbReference>
<dbReference type="Proteomes" id="UP000288758">
    <property type="component" value="Chromosome"/>
</dbReference>
<dbReference type="SUPFAM" id="SSF55961">
    <property type="entry name" value="Bet v1-like"/>
    <property type="match status" value="1"/>
</dbReference>
<evidence type="ECO:0000256" key="4">
    <source>
        <dbReference type="ARBA" id="ARBA00023004"/>
    </source>
</evidence>
<dbReference type="Pfam" id="PF00355">
    <property type="entry name" value="Rieske"/>
    <property type="match status" value="1"/>
</dbReference>